<evidence type="ECO:0000256" key="2">
    <source>
        <dbReference type="ARBA" id="ARBA00007599"/>
    </source>
</evidence>
<comment type="subcellular location">
    <subcellularLocation>
        <location evidence="1">Cytoplasm</location>
    </subcellularLocation>
</comment>
<evidence type="ECO:0000256" key="6">
    <source>
        <dbReference type="ARBA" id="ARBA00022723"/>
    </source>
</evidence>
<dbReference type="Pfam" id="PF02367">
    <property type="entry name" value="TsaE"/>
    <property type="match status" value="1"/>
</dbReference>
<dbReference type="SUPFAM" id="SSF52540">
    <property type="entry name" value="P-loop containing nucleoside triphosphate hydrolases"/>
    <property type="match status" value="1"/>
</dbReference>
<proteinExistence type="inferred from homology"/>
<dbReference type="InterPro" id="IPR003442">
    <property type="entry name" value="T6A_TsaE"/>
</dbReference>
<keyword evidence="5" id="KW-0819">tRNA processing</keyword>
<evidence type="ECO:0000256" key="7">
    <source>
        <dbReference type="ARBA" id="ARBA00022741"/>
    </source>
</evidence>
<dbReference type="GO" id="GO:0046872">
    <property type="term" value="F:metal ion binding"/>
    <property type="evidence" value="ECO:0007669"/>
    <property type="project" value="UniProtKB-KW"/>
</dbReference>
<evidence type="ECO:0000256" key="9">
    <source>
        <dbReference type="ARBA" id="ARBA00022842"/>
    </source>
</evidence>
<evidence type="ECO:0000313" key="12">
    <source>
        <dbReference type="EMBL" id="UTO56718.1"/>
    </source>
</evidence>
<dbReference type="GO" id="GO:0005737">
    <property type="term" value="C:cytoplasm"/>
    <property type="evidence" value="ECO:0007669"/>
    <property type="project" value="UniProtKB-SubCell"/>
</dbReference>
<dbReference type="Gene3D" id="3.40.50.300">
    <property type="entry name" value="P-loop containing nucleotide triphosphate hydrolases"/>
    <property type="match status" value="1"/>
</dbReference>
<evidence type="ECO:0000256" key="4">
    <source>
        <dbReference type="ARBA" id="ARBA00022490"/>
    </source>
</evidence>
<accession>A0A9Q9F400</accession>
<evidence type="ECO:0000256" key="5">
    <source>
        <dbReference type="ARBA" id="ARBA00022694"/>
    </source>
</evidence>
<evidence type="ECO:0000256" key="10">
    <source>
        <dbReference type="ARBA" id="ARBA00032441"/>
    </source>
</evidence>
<evidence type="ECO:0000313" key="14">
    <source>
        <dbReference type="Proteomes" id="UP001059985"/>
    </source>
</evidence>
<evidence type="ECO:0000256" key="8">
    <source>
        <dbReference type="ARBA" id="ARBA00022840"/>
    </source>
</evidence>
<keyword evidence="7" id="KW-0547">Nucleotide-binding</keyword>
<dbReference type="Proteomes" id="UP001059822">
    <property type="component" value="Chromosome"/>
</dbReference>
<comment type="similarity">
    <text evidence="2">Belongs to the TsaE family.</text>
</comment>
<dbReference type="InterPro" id="IPR027417">
    <property type="entry name" value="P-loop_NTPase"/>
</dbReference>
<keyword evidence="14" id="KW-1185">Reference proteome</keyword>
<dbReference type="GO" id="GO:0005524">
    <property type="term" value="F:ATP binding"/>
    <property type="evidence" value="ECO:0007669"/>
    <property type="project" value="UniProtKB-KW"/>
</dbReference>
<dbReference type="RefSeq" id="WP_246575342.1">
    <property type="nucleotide sequence ID" value="NZ_CP054597.1"/>
</dbReference>
<dbReference type="PANTHER" id="PTHR33540">
    <property type="entry name" value="TRNA THREONYLCARBAMOYLADENOSINE BIOSYNTHESIS PROTEIN TSAE"/>
    <property type="match status" value="1"/>
</dbReference>
<keyword evidence="9" id="KW-0460">Magnesium</keyword>
<organism evidence="11 13">
    <name type="scientific">Neoehrlichia mikurensis</name>
    <dbReference type="NCBI Taxonomy" id="89586"/>
    <lineage>
        <taxon>Bacteria</taxon>
        <taxon>Pseudomonadati</taxon>
        <taxon>Pseudomonadota</taxon>
        <taxon>Alphaproteobacteria</taxon>
        <taxon>Rickettsiales</taxon>
        <taxon>Anaplasmataceae</taxon>
        <taxon>Candidatus Neoehrlichia</taxon>
    </lineage>
</organism>
<evidence type="ECO:0000313" key="13">
    <source>
        <dbReference type="Proteomes" id="UP001059822"/>
    </source>
</evidence>
<name>A0A9Q9F400_9RICK</name>
<dbReference type="EMBL" id="CP089285">
    <property type="protein sequence ID" value="UTO56718.1"/>
    <property type="molecule type" value="Genomic_DNA"/>
</dbReference>
<evidence type="ECO:0000313" key="11">
    <source>
        <dbReference type="EMBL" id="UTO55804.1"/>
    </source>
</evidence>
<protein>
    <recommendedName>
        <fullName evidence="3">tRNA threonylcarbamoyladenosine biosynthesis protein TsaE</fullName>
    </recommendedName>
    <alternativeName>
        <fullName evidence="10">t(6)A37 threonylcarbamoyladenosine biosynthesis protein TsaE</fullName>
    </alternativeName>
</protein>
<dbReference type="AlphaFoldDB" id="A0A9Q9F400"/>
<dbReference type="GO" id="GO:0002949">
    <property type="term" value="P:tRNA threonylcarbamoyladenosine modification"/>
    <property type="evidence" value="ECO:0007669"/>
    <property type="project" value="InterPro"/>
</dbReference>
<keyword evidence="6" id="KW-0479">Metal-binding</keyword>
<evidence type="ECO:0000256" key="3">
    <source>
        <dbReference type="ARBA" id="ARBA00019010"/>
    </source>
</evidence>
<sequence length="153" mass="17985">MYRKKILTYSSVDINFIKILSSKIAANLTKGDVLFLTGDLGVGKTTISRFIINYFLPNEDVYSPTFSLVNEYQCSIFNIYHADFFRLKTIDEIYEIGILEMAMDNVSIIEWPELVYNILRFSLHVNIQYSSKKENQRNITMQCNQYWYTSLKK</sequence>
<reference evidence="11" key="1">
    <citation type="journal article" date="2022" name="Microorganisms">
        <title>Assembly and Comparison of Ca. Neoehrlichia mikurensis Genomes.</title>
        <authorList>
            <person name="Azagi T."/>
            <person name="Dirks R.P."/>
            <person name="Yebra-Pimentel E.S."/>
            <person name="Schaap P.J."/>
            <person name="Koehorst J.J."/>
            <person name="Esser H.J."/>
            <person name="Sprong H."/>
        </authorList>
    </citation>
    <scope>NUCLEOTIDE SEQUENCE</scope>
    <source>
        <strain evidence="12">18-2804</strain>
        <strain evidence="11">18-2837</strain>
    </source>
</reference>
<gene>
    <name evidence="11" type="primary">tsaE</name>
    <name evidence="12" type="ORF">LUA81_01890</name>
    <name evidence="11" type="ORF">LUA82_01910</name>
</gene>
<evidence type="ECO:0000256" key="1">
    <source>
        <dbReference type="ARBA" id="ARBA00004496"/>
    </source>
</evidence>
<dbReference type="NCBIfam" id="TIGR00150">
    <property type="entry name" value="T6A_YjeE"/>
    <property type="match status" value="1"/>
</dbReference>
<dbReference type="EMBL" id="CP089286">
    <property type="protein sequence ID" value="UTO55804.1"/>
    <property type="molecule type" value="Genomic_DNA"/>
</dbReference>
<keyword evidence="4" id="KW-0963">Cytoplasm</keyword>
<dbReference type="Proteomes" id="UP001059985">
    <property type="component" value="Chromosome"/>
</dbReference>
<keyword evidence="8" id="KW-0067">ATP-binding</keyword>
<dbReference type="PANTHER" id="PTHR33540:SF2">
    <property type="entry name" value="TRNA THREONYLCARBAMOYLADENOSINE BIOSYNTHESIS PROTEIN TSAE"/>
    <property type="match status" value="1"/>
</dbReference>